<gene>
    <name evidence="2" type="ORF">KC01_LOCUS7779</name>
</gene>
<dbReference type="AlphaFoldDB" id="A0AAV2JIW8"/>
<proteinExistence type="predicted"/>
<accession>A0AAV2JIW8</accession>
<protein>
    <submittedName>
        <fullName evidence="2">Uncharacterized protein</fullName>
    </submittedName>
</protein>
<keyword evidence="3" id="KW-1185">Reference proteome</keyword>
<evidence type="ECO:0000313" key="3">
    <source>
        <dbReference type="Proteomes" id="UP001497482"/>
    </source>
</evidence>
<reference evidence="2 3" key="1">
    <citation type="submission" date="2024-04" db="EMBL/GenBank/DDBJ databases">
        <authorList>
            <person name="Waldvogel A.-M."/>
            <person name="Schoenle A."/>
        </authorList>
    </citation>
    <scope>NUCLEOTIDE SEQUENCE [LARGE SCALE GENOMIC DNA]</scope>
</reference>
<feature type="compositionally biased region" description="Gly residues" evidence="1">
    <location>
        <begin position="34"/>
        <end position="63"/>
    </location>
</feature>
<sequence>MQTPLLPDRAPRSPLGMSERSAAPGNLQMEGSAGATGGGPEGVQRGSRGGPEGVQRGSRGGPEGVLPAPVMGGDRVTRQTLV</sequence>
<organism evidence="2 3">
    <name type="scientific">Knipowitschia caucasica</name>
    <name type="common">Caucasian dwarf goby</name>
    <name type="synonym">Pomatoschistus caucasicus</name>
    <dbReference type="NCBI Taxonomy" id="637954"/>
    <lineage>
        <taxon>Eukaryota</taxon>
        <taxon>Metazoa</taxon>
        <taxon>Chordata</taxon>
        <taxon>Craniata</taxon>
        <taxon>Vertebrata</taxon>
        <taxon>Euteleostomi</taxon>
        <taxon>Actinopterygii</taxon>
        <taxon>Neopterygii</taxon>
        <taxon>Teleostei</taxon>
        <taxon>Neoteleostei</taxon>
        <taxon>Acanthomorphata</taxon>
        <taxon>Gobiaria</taxon>
        <taxon>Gobiiformes</taxon>
        <taxon>Gobioidei</taxon>
        <taxon>Gobiidae</taxon>
        <taxon>Gobiinae</taxon>
        <taxon>Knipowitschia</taxon>
    </lineage>
</organism>
<feature type="region of interest" description="Disordered" evidence="1">
    <location>
        <begin position="1"/>
        <end position="82"/>
    </location>
</feature>
<dbReference type="Proteomes" id="UP001497482">
    <property type="component" value="Chromosome 12"/>
</dbReference>
<dbReference type="EMBL" id="OZ035834">
    <property type="protein sequence ID" value="CAL1576341.1"/>
    <property type="molecule type" value="Genomic_DNA"/>
</dbReference>
<evidence type="ECO:0000313" key="2">
    <source>
        <dbReference type="EMBL" id="CAL1576341.1"/>
    </source>
</evidence>
<name>A0AAV2JIW8_KNICA</name>
<evidence type="ECO:0000256" key="1">
    <source>
        <dbReference type="SAM" id="MobiDB-lite"/>
    </source>
</evidence>